<keyword evidence="2" id="KW-1185">Reference proteome</keyword>
<evidence type="ECO:0000313" key="1">
    <source>
        <dbReference type="EMBL" id="KAF6353442.1"/>
    </source>
</evidence>
<reference evidence="1 2" key="1">
    <citation type="journal article" date="2020" name="Nature">
        <title>Six reference-quality genomes reveal evolution of bat adaptations.</title>
        <authorList>
            <person name="Jebb D."/>
            <person name="Huang Z."/>
            <person name="Pippel M."/>
            <person name="Hughes G.M."/>
            <person name="Lavrichenko K."/>
            <person name="Devanna P."/>
            <person name="Winkler S."/>
            <person name="Jermiin L.S."/>
            <person name="Skirmuntt E.C."/>
            <person name="Katzourakis A."/>
            <person name="Burkitt-Gray L."/>
            <person name="Ray D.A."/>
            <person name="Sullivan K.A.M."/>
            <person name="Roscito J.G."/>
            <person name="Kirilenko B.M."/>
            <person name="Davalos L.M."/>
            <person name="Corthals A.P."/>
            <person name="Power M.L."/>
            <person name="Jones G."/>
            <person name="Ransome R.D."/>
            <person name="Dechmann D.K.N."/>
            <person name="Locatelli A.G."/>
            <person name="Puechmaille S.J."/>
            <person name="Fedrigo O."/>
            <person name="Jarvis E.D."/>
            <person name="Hiller M."/>
            <person name="Vernes S.C."/>
            <person name="Myers E.W."/>
            <person name="Teeling E.C."/>
        </authorList>
    </citation>
    <scope>NUCLEOTIDE SEQUENCE [LARGE SCALE GENOMIC DNA]</scope>
    <source>
        <strain evidence="1">MPipKuh1</strain>
        <tissue evidence="1">Flight muscle</tissue>
    </source>
</reference>
<dbReference type="AlphaFoldDB" id="A0A7J7XUW1"/>
<dbReference type="EMBL" id="JACAGB010000007">
    <property type="protein sequence ID" value="KAF6353442.1"/>
    <property type="molecule type" value="Genomic_DNA"/>
</dbReference>
<evidence type="ECO:0000313" key="2">
    <source>
        <dbReference type="Proteomes" id="UP000558488"/>
    </source>
</evidence>
<proteinExistence type="predicted"/>
<name>A0A7J7XUW1_PIPKU</name>
<comment type="caution">
    <text evidence="1">The sequence shown here is derived from an EMBL/GenBank/DDBJ whole genome shotgun (WGS) entry which is preliminary data.</text>
</comment>
<protein>
    <submittedName>
        <fullName evidence="1">Uncharacterized protein</fullName>
    </submittedName>
</protein>
<organism evidence="1 2">
    <name type="scientific">Pipistrellus kuhlii</name>
    <name type="common">Kuhl's pipistrelle</name>
    <dbReference type="NCBI Taxonomy" id="59472"/>
    <lineage>
        <taxon>Eukaryota</taxon>
        <taxon>Metazoa</taxon>
        <taxon>Chordata</taxon>
        <taxon>Craniata</taxon>
        <taxon>Vertebrata</taxon>
        <taxon>Euteleostomi</taxon>
        <taxon>Mammalia</taxon>
        <taxon>Eutheria</taxon>
        <taxon>Laurasiatheria</taxon>
        <taxon>Chiroptera</taxon>
        <taxon>Yangochiroptera</taxon>
        <taxon>Vespertilionidae</taxon>
        <taxon>Pipistrellus</taxon>
    </lineage>
</organism>
<dbReference type="Proteomes" id="UP000558488">
    <property type="component" value="Unassembled WGS sequence"/>
</dbReference>
<gene>
    <name evidence="1" type="ORF">mPipKuh1_010413</name>
</gene>
<sequence>MALSAGHMLKAATASGRELARCIPASGVEEDPSKYSLLLGTLPEGSLSKPSVLVLPGPSQAPRLVQGPWQGALSLEPTHWFLGSCQGRPLGGHLQSFLLSLHNGCIIHGYSRDTVKYFFKPVFRVF</sequence>
<accession>A0A7J7XUW1</accession>